<proteinExistence type="predicted"/>
<dbReference type="InterPro" id="IPR003607">
    <property type="entry name" value="HD/PDEase_dom"/>
</dbReference>
<dbReference type="PANTHER" id="PTHR43155">
    <property type="entry name" value="CYCLIC DI-GMP PHOSPHODIESTERASE PA4108-RELATED"/>
    <property type="match status" value="1"/>
</dbReference>
<sequence length="362" mass="41233">METVRIQQEHAMQQVHVDNLRGNEVLGMPVVSSGNVILISEGTVLSEEYIKKLRELDIQDVYIRNNGADENRVYSIDETYSESKRNIENVLEKHIYKHNSDLQKVAVEAVRIMDSVIEKPEVVNGLTEIRNISTDMYSHCINVCSMSTILAIRLKMTETQVHDIAMGAILHDIGLKYIKVPYINVDVEDMSPKNQMEYKKHTIYGYSALQDETWLSDTAKDIILMHHEREDGNGYPFQNSRFRVSQEVKLVAVCDDFDAMISGIGRRKMKIYEAIEYIKVNAGIIYERSVASKLLKTMAVYPVGTRVLTSDGEIGVVEKQNSEAPERPVIKILKGADGHDYEKPDFKDLMKILTLFIVDTID</sequence>
<keyword evidence="3" id="KW-1185">Reference proteome</keyword>
<protein>
    <recommendedName>
        <fullName evidence="1">HD-GYP domain-containing protein</fullName>
    </recommendedName>
</protein>
<dbReference type="Pfam" id="PF13487">
    <property type="entry name" value="HD_5"/>
    <property type="match status" value="1"/>
</dbReference>
<accession>B7AU61</accession>
<dbReference type="PANTHER" id="PTHR43155:SF2">
    <property type="entry name" value="CYCLIC DI-GMP PHOSPHODIESTERASE PA4108"/>
    <property type="match status" value="1"/>
</dbReference>
<reference evidence="2 3" key="1">
    <citation type="submission" date="2008-11" db="EMBL/GenBank/DDBJ databases">
        <title>Draft genome sequence of Bacteroides pectinophilus (ATCC 43243).</title>
        <authorList>
            <person name="Sudarsanam P."/>
            <person name="Ley R."/>
            <person name="Guruge J."/>
            <person name="Turnbaugh P.J."/>
            <person name="Mahowald M."/>
            <person name="Liep D."/>
            <person name="Gordon J."/>
        </authorList>
    </citation>
    <scope>NUCLEOTIDE SEQUENCE [LARGE SCALE GENOMIC DNA]</scope>
    <source>
        <strain evidence="2 3">ATCC 43243</strain>
    </source>
</reference>
<dbReference type="SUPFAM" id="SSF109604">
    <property type="entry name" value="HD-domain/PDEase-like"/>
    <property type="match status" value="1"/>
</dbReference>
<gene>
    <name evidence="2" type="ORF">BACPEC_02250</name>
</gene>
<dbReference type="InterPro" id="IPR037522">
    <property type="entry name" value="HD_GYP_dom"/>
</dbReference>
<evidence type="ECO:0000313" key="2">
    <source>
        <dbReference type="EMBL" id="EEC55752.1"/>
    </source>
</evidence>
<organism evidence="2 3">
    <name type="scientific">[Bacteroides] pectinophilus ATCC 43243</name>
    <dbReference type="NCBI Taxonomy" id="483218"/>
    <lineage>
        <taxon>Bacteria</taxon>
        <taxon>Bacillati</taxon>
        <taxon>Bacillota</taxon>
        <taxon>Clostridia</taxon>
        <taxon>Eubacteriales</taxon>
    </lineage>
</organism>
<dbReference type="Proteomes" id="UP000003136">
    <property type="component" value="Unassembled WGS sequence"/>
</dbReference>
<dbReference type="EMBL" id="ABVQ01000037">
    <property type="protein sequence ID" value="EEC55752.1"/>
    <property type="molecule type" value="Genomic_DNA"/>
</dbReference>
<name>B7AU61_9FIRM</name>
<evidence type="ECO:0000313" key="3">
    <source>
        <dbReference type="Proteomes" id="UP000003136"/>
    </source>
</evidence>
<dbReference type="CDD" id="cd00077">
    <property type="entry name" value="HDc"/>
    <property type="match status" value="1"/>
</dbReference>
<dbReference type="STRING" id="483218.BACPEC_02250"/>
<reference evidence="2 3" key="2">
    <citation type="submission" date="2008-11" db="EMBL/GenBank/DDBJ databases">
        <authorList>
            <person name="Fulton L."/>
            <person name="Clifton S."/>
            <person name="Fulton B."/>
            <person name="Xu J."/>
            <person name="Minx P."/>
            <person name="Pepin K.H."/>
            <person name="Johnson M."/>
            <person name="Bhonagiri V."/>
            <person name="Nash W.E."/>
            <person name="Mardis E.R."/>
            <person name="Wilson R.K."/>
        </authorList>
    </citation>
    <scope>NUCLEOTIDE SEQUENCE [LARGE SCALE GENOMIC DNA]</scope>
    <source>
        <strain evidence="2 3">ATCC 43243</strain>
    </source>
</reference>
<dbReference type="PROSITE" id="PS51832">
    <property type="entry name" value="HD_GYP"/>
    <property type="match status" value="1"/>
</dbReference>
<evidence type="ECO:0000259" key="1">
    <source>
        <dbReference type="PROSITE" id="PS51832"/>
    </source>
</evidence>
<comment type="caution">
    <text evidence="2">The sequence shown here is derived from an EMBL/GenBank/DDBJ whole genome shotgun (WGS) entry which is preliminary data.</text>
</comment>
<dbReference type="AlphaFoldDB" id="B7AU61"/>
<feature type="domain" description="HD-GYP" evidence="1">
    <location>
        <begin position="114"/>
        <end position="310"/>
    </location>
</feature>
<dbReference type="eggNOG" id="COG2206">
    <property type="taxonomic scope" value="Bacteria"/>
</dbReference>
<dbReference type="Gene3D" id="1.10.3210.10">
    <property type="entry name" value="Hypothetical protein af1432"/>
    <property type="match status" value="1"/>
</dbReference>
<dbReference type="HOGENOM" id="CLU_000445_92_1_9"/>